<dbReference type="RefSeq" id="WP_098470060.1">
    <property type="nucleotide sequence ID" value="NZ_PDJD01000001.1"/>
</dbReference>
<evidence type="ECO:0000256" key="1">
    <source>
        <dbReference type="ARBA" id="ARBA00009981"/>
    </source>
</evidence>
<dbReference type="EMBL" id="PDJD01000001">
    <property type="protein sequence ID" value="PFG21191.1"/>
    <property type="molecule type" value="Genomic_DNA"/>
</dbReference>
<comment type="similarity">
    <text evidence="1">Belongs to the phD/YefM antitoxin family.</text>
</comment>
<sequence length="82" mass="9221">MKTITVGQLRQNPTAMLAEVEAGEVYRVTRHDREIAWIVPREPAIPLLPPKRSGGTHLAAIERHSLRSAVSIEELLADERDR</sequence>
<comment type="caution">
    <text evidence="2">The sequence shown here is derived from an EMBL/GenBank/DDBJ whole genome shotgun (WGS) entry which is preliminary data.</text>
</comment>
<dbReference type="InterPro" id="IPR036165">
    <property type="entry name" value="YefM-like_sf"/>
</dbReference>
<dbReference type="SUPFAM" id="SSF143120">
    <property type="entry name" value="YefM-like"/>
    <property type="match status" value="1"/>
</dbReference>
<keyword evidence="3" id="KW-1185">Reference proteome</keyword>
<reference evidence="2 3" key="1">
    <citation type="submission" date="2017-10" db="EMBL/GenBank/DDBJ databases">
        <title>Sequencing the genomes of 1000 actinobacteria strains.</title>
        <authorList>
            <person name="Klenk H.-P."/>
        </authorList>
    </citation>
    <scope>NUCLEOTIDE SEQUENCE [LARGE SCALE GENOMIC DNA]</scope>
    <source>
        <strain evidence="2 3">DSM 21801</strain>
    </source>
</reference>
<proteinExistence type="inferred from homology"/>
<dbReference type="AlphaFoldDB" id="A0A2A9D476"/>
<accession>A0A2A9D476</accession>
<name>A0A2A9D476_9MICO</name>
<gene>
    <name evidence="2" type="ORF">ATL40_2814</name>
</gene>
<protein>
    <submittedName>
        <fullName evidence="2">Prevent-host-death family protein</fullName>
    </submittedName>
</protein>
<dbReference type="Gene3D" id="3.40.1620.10">
    <property type="entry name" value="YefM-like domain"/>
    <property type="match status" value="1"/>
</dbReference>
<dbReference type="OrthoDB" id="4419580at2"/>
<evidence type="ECO:0000313" key="2">
    <source>
        <dbReference type="EMBL" id="PFG21191.1"/>
    </source>
</evidence>
<evidence type="ECO:0000313" key="3">
    <source>
        <dbReference type="Proteomes" id="UP000224915"/>
    </source>
</evidence>
<organism evidence="2 3">
    <name type="scientific">Serinibacter salmoneus</name>
    <dbReference type="NCBI Taxonomy" id="556530"/>
    <lineage>
        <taxon>Bacteria</taxon>
        <taxon>Bacillati</taxon>
        <taxon>Actinomycetota</taxon>
        <taxon>Actinomycetes</taxon>
        <taxon>Micrococcales</taxon>
        <taxon>Beutenbergiaceae</taxon>
        <taxon>Serinibacter</taxon>
    </lineage>
</organism>
<dbReference type="Proteomes" id="UP000224915">
    <property type="component" value="Unassembled WGS sequence"/>
</dbReference>